<dbReference type="PANTHER" id="PTHR30046:SF0">
    <property type="entry name" value="FLAGELLAR M-RING PROTEIN"/>
    <property type="match status" value="1"/>
</dbReference>
<dbReference type="InterPro" id="IPR043427">
    <property type="entry name" value="YscJ/FliF"/>
</dbReference>
<dbReference type="PRINTS" id="PR01009">
    <property type="entry name" value="FLGMRINGFLIF"/>
</dbReference>
<gene>
    <name evidence="17" type="primary">fliF</name>
    <name evidence="17" type="ORF">tinsulaeT_09630</name>
</gene>
<keyword evidence="6" id="KW-1003">Cell membrane</keyword>
<dbReference type="RefSeq" id="WP_431313635.1">
    <property type="nucleotide sequence ID" value="NZ_BSST01000001.1"/>
</dbReference>
<feature type="transmembrane region" description="Helical" evidence="14">
    <location>
        <begin position="475"/>
        <end position="494"/>
    </location>
</feature>
<evidence type="ECO:0000256" key="1">
    <source>
        <dbReference type="ARBA" id="ARBA00003820"/>
    </source>
</evidence>
<comment type="function">
    <text evidence="1 12">The M ring may be actively involved in energy transduction.</text>
</comment>
<evidence type="ECO:0000256" key="3">
    <source>
        <dbReference type="ARBA" id="ARBA00004651"/>
    </source>
</evidence>
<dbReference type="InterPro" id="IPR013556">
    <property type="entry name" value="Flag_M-ring_C"/>
</dbReference>
<dbReference type="Pfam" id="PF01514">
    <property type="entry name" value="YscJ_FliF"/>
    <property type="match status" value="1"/>
</dbReference>
<keyword evidence="10 12" id="KW-0975">Bacterial flagellum</keyword>
<evidence type="ECO:0000313" key="18">
    <source>
        <dbReference type="Proteomes" id="UP001157186"/>
    </source>
</evidence>
<evidence type="ECO:0000256" key="8">
    <source>
        <dbReference type="ARBA" id="ARBA00022989"/>
    </source>
</evidence>
<feature type="domain" description="Flagellar M-ring N-terminal" evidence="15">
    <location>
        <begin position="69"/>
        <end position="241"/>
    </location>
</feature>
<dbReference type="Proteomes" id="UP001157186">
    <property type="component" value="Unassembled WGS sequence"/>
</dbReference>
<evidence type="ECO:0000256" key="5">
    <source>
        <dbReference type="ARBA" id="ARBA00017949"/>
    </source>
</evidence>
<evidence type="ECO:0000256" key="9">
    <source>
        <dbReference type="ARBA" id="ARBA00023136"/>
    </source>
</evidence>
<evidence type="ECO:0000256" key="4">
    <source>
        <dbReference type="ARBA" id="ARBA00007971"/>
    </source>
</evidence>
<feature type="region of interest" description="Disordered" evidence="13">
    <location>
        <begin position="234"/>
        <end position="255"/>
    </location>
</feature>
<dbReference type="InterPro" id="IPR006182">
    <property type="entry name" value="FliF_N_dom"/>
</dbReference>
<keyword evidence="18" id="KW-1185">Reference proteome</keyword>
<feature type="domain" description="Flagellar M-ring C-terminal" evidence="16">
    <location>
        <begin position="274"/>
        <end position="450"/>
    </location>
</feature>
<keyword evidence="8 14" id="KW-1133">Transmembrane helix</keyword>
<evidence type="ECO:0000256" key="13">
    <source>
        <dbReference type="SAM" id="MobiDB-lite"/>
    </source>
</evidence>
<dbReference type="Pfam" id="PF08345">
    <property type="entry name" value="YscJ_FliF_C"/>
    <property type="match status" value="1"/>
</dbReference>
<dbReference type="NCBIfam" id="TIGR00206">
    <property type="entry name" value="fliF"/>
    <property type="match status" value="1"/>
</dbReference>
<keyword evidence="9 14" id="KW-0472">Membrane</keyword>
<evidence type="ECO:0000313" key="17">
    <source>
        <dbReference type="EMBL" id="GLX77623.1"/>
    </source>
</evidence>
<evidence type="ECO:0000256" key="10">
    <source>
        <dbReference type="ARBA" id="ARBA00023143"/>
    </source>
</evidence>
<comment type="subcellular location">
    <subcellularLocation>
        <location evidence="2 12">Bacterial flagellum basal body</location>
    </subcellularLocation>
    <subcellularLocation>
        <location evidence="3">Cell membrane</location>
        <topology evidence="3">Multi-pass membrane protein</topology>
    </subcellularLocation>
</comment>
<reference evidence="17 18" key="1">
    <citation type="submission" date="2023-03" db="EMBL/GenBank/DDBJ databases">
        <title>Draft genome sequence of Thalassotalea insulae KCTC 62186T.</title>
        <authorList>
            <person name="Sawabe T."/>
        </authorList>
    </citation>
    <scope>NUCLEOTIDE SEQUENCE [LARGE SCALE GENOMIC DNA]</scope>
    <source>
        <strain evidence="17 18">KCTC 62186</strain>
    </source>
</reference>
<dbReference type="InterPro" id="IPR045851">
    <property type="entry name" value="AMP-bd_C_sf"/>
</dbReference>
<keyword evidence="7 14" id="KW-0812">Transmembrane</keyword>
<comment type="similarity">
    <text evidence="4 12">Belongs to the FliF family.</text>
</comment>
<accession>A0ABQ6GNP6</accession>
<organism evidence="17 18">
    <name type="scientific">Thalassotalea insulae</name>
    <dbReference type="NCBI Taxonomy" id="2056778"/>
    <lineage>
        <taxon>Bacteria</taxon>
        <taxon>Pseudomonadati</taxon>
        <taxon>Pseudomonadota</taxon>
        <taxon>Gammaproteobacteria</taxon>
        <taxon>Alteromonadales</taxon>
        <taxon>Colwelliaceae</taxon>
        <taxon>Thalassotalea</taxon>
    </lineage>
</organism>
<evidence type="ECO:0000256" key="2">
    <source>
        <dbReference type="ARBA" id="ARBA00004117"/>
    </source>
</evidence>
<sequence>MADTSNTALAAPDSGSDLVASDNVDSQIEDQKSGFSSALGNVDVLRQLTLIMALAICLAIAVFVILWANQPEYRYLTKLPTEQLIKTMDFLDANKVEYRQENNTISVPSEEYQDIRLLLAREGLTDEPEAGNEIIMQDMGFGVSQRLERERLKHSREQQLSRTIEELKTVSRARVLLAIPRDNVFAKREKNPSATVVLTLRKGRLLSEEEVDSVVDIVASAVQGLDPNRVTVTDQNGRLLNSGSQDSISSRSRKEFEIEQKRETEYMEKIDSILIPVVGLGNYTAQVDVTMDFTNTEETQRRYNPDLPALRSEMKVEDTSLGGSVGGIPGALTNQPPLDSNIPENAVGANGRKTMPSRKHLESTKNYELDEAISYTKQQTGVIRRISVSVALDYLSQTTPAPDGAEDGQSTITQVPRSAAELANIRRLLQGSIGFDLQRGDALEVVTLPFSRVEVDDVVELPLYQQPWFFKMSKLGVGGLVIIILILSVVRPMLKRLIYPDQTPSDYGDKSLDTHIDLGDETMDMLTSDFDAGSVGFAPDGSLQLPDLHRDEDVLKAVRALVANEPELSSQVVKSWLNEDE</sequence>
<feature type="transmembrane region" description="Helical" evidence="14">
    <location>
        <begin position="48"/>
        <end position="68"/>
    </location>
</feature>
<evidence type="ECO:0000259" key="16">
    <source>
        <dbReference type="Pfam" id="PF08345"/>
    </source>
</evidence>
<dbReference type="Gene3D" id="3.30.300.30">
    <property type="match status" value="1"/>
</dbReference>
<comment type="caution">
    <text evidence="17">The sequence shown here is derived from an EMBL/GenBank/DDBJ whole genome shotgun (WGS) entry which is preliminary data.</text>
</comment>
<dbReference type="InterPro" id="IPR000067">
    <property type="entry name" value="FlgMring_FliF"/>
</dbReference>
<evidence type="ECO:0000259" key="15">
    <source>
        <dbReference type="Pfam" id="PF01514"/>
    </source>
</evidence>
<comment type="subunit">
    <text evidence="11">The basal body constitutes a major portion of the flagellar organelle and consists of four rings (L,P,S, and M) mounted on a central rod. The M ring is integral to the inner membrane of the cell and may be connected to the flagellar rod via the S ring. The S (supramembrane ring) lies just distal to the M ring. The L and P rings lie in the outer membrane and the periplasmic space, respectively.</text>
</comment>
<keyword evidence="17" id="KW-0966">Cell projection</keyword>
<evidence type="ECO:0000256" key="14">
    <source>
        <dbReference type="SAM" id="Phobius"/>
    </source>
</evidence>
<keyword evidence="17" id="KW-0969">Cilium</keyword>
<dbReference type="PIRSF" id="PIRSF004862">
    <property type="entry name" value="FliF"/>
    <property type="match status" value="1"/>
</dbReference>
<protein>
    <recommendedName>
        <fullName evidence="5 12">Flagellar M-ring protein</fullName>
    </recommendedName>
</protein>
<evidence type="ECO:0000256" key="12">
    <source>
        <dbReference type="PIRNR" id="PIRNR004862"/>
    </source>
</evidence>
<keyword evidence="17" id="KW-0282">Flagellum</keyword>
<dbReference type="EMBL" id="BSST01000001">
    <property type="protein sequence ID" value="GLX77623.1"/>
    <property type="molecule type" value="Genomic_DNA"/>
</dbReference>
<evidence type="ECO:0000256" key="11">
    <source>
        <dbReference type="ARBA" id="ARBA00025936"/>
    </source>
</evidence>
<proteinExistence type="inferred from homology"/>
<name>A0ABQ6GNP6_9GAMM</name>
<dbReference type="PANTHER" id="PTHR30046">
    <property type="entry name" value="FLAGELLAR M-RING PROTEIN"/>
    <property type="match status" value="1"/>
</dbReference>
<evidence type="ECO:0000256" key="6">
    <source>
        <dbReference type="ARBA" id="ARBA00022475"/>
    </source>
</evidence>
<evidence type="ECO:0000256" key="7">
    <source>
        <dbReference type="ARBA" id="ARBA00022692"/>
    </source>
</evidence>